<protein>
    <submittedName>
        <fullName evidence="1">Uncharacterized protein</fullName>
    </submittedName>
</protein>
<proteinExistence type="predicted"/>
<sequence>MSMVRVSKASTLREAIEEAQLMEDAYNLGKEAECPKLKAGGAGGKKVEPPRASVRAFQMTAEEVKASMDVVSTFLLNSVPSRVLFDSGASYSFILDVFCSKLSMSKSSLEDALVVELANGSQVVIRDIVRGCTFEFEGKKFPINLMPMQIGEFDIVVGMDWLSGNQAEIVCSKKMIRLPVTDGESTIIYGERRKGEVAIISMIKARKCLAKGCSSFLAYAIDTKLKKKKLEDVRVVHEFSDVFLEDLPGLPPDRLMEFRIDLILGAAPILFIKKKDSSMRMCIDYRELNKVTVKNKYPLPRIDDLFDQLQGAGCFSKIDLRLGYHQVKVAKNDIPKTAFTTRYGHYEFLVMSFGLTNAPTIFMDLMNRVCWPFLDKSVIVFIDDILVYSKGETENEHPHKSELK</sequence>
<evidence type="ECO:0000313" key="2">
    <source>
        <dbReference type="Proteomes" id="UP001055879"/>
    </source>
</evidence>
<accession>A0ACB9DM04</accession>
<reference evidence="1 2" key="2">
    <citation type="journal article" date="2022" name="Mol. Ecol. Resour.">
        <title>The genomes of chicory, endive, great burdock and yacon provide insights into Asteraceae paleo-polyploidization history and plant inulin production.</title>
        <authorList>
            <person name="Fan W."/>
            <person name="Wang S."/>
            <person name="Wang H."/>
            <person name="Wang A."/>
            <person name="Jiang F."/>
            <person name="Liu H."/>
            <person name="Zhao H."/>
            <person name="Xu D."/>
            <person name="Zhang Y."/>
        </authorList>
    </citation>
    <scope>NUCLEOTIDE SEQUENCE [LARGE SCALE GENOMIC DNA]</scope>
    <source>
        <strain evidence="2">cv. Niubang</strain>
    </source>
</reference>
<name>A0ACB9DM04_ARCLA</name>
<dbReference type="Proteomes" id="UP001055879">
    <property type="component" value="Linkage Group LG03"/>
</dbReference>
<evidence type="ECO:0000313" key="1">
    <source>
        <dbReference type="EMBL" id="KAI3747327.1"/>
    </source>
</evidence>
<keyword evidence="2" id="KW-1185">Reference proteome</keyword>
<organism evidence="1 2">
    <name type="scientific">Arctium lappa</name>
    <name type="common">Greater burdock</name>
    <name type="synonym">Lappa major</name>
    <dbReference type="NCBI Taxonomy" id="4217"/>
    <lineage>
        <taxon>Eukaryota</taxon>
        <taxon>Viridiplantae</taxon>
        <taxon>Streptophyta</taxon>
        <taxon>Embryophyta</taxon>
        <taxon>Tracheophyta</taxon>
        <taxon>Spermatophyta</taxon>
        <taxon>Magnoliopsida</taxon>
        <taxon>eudicotyledons</taxon>
        <taxon>Gunneridae</taxon>
        <taxon>Pentapetalae</taxon>
        <taxon>asterids</taxon>
        <taxon>campanulids</taxon>
        <taxon>Asterales</taxon>
        <taxon>Asteraceae</taxon>
        <taxon>Carduoideae</taxon>
        <taxon>Cardueae</taxon>
        <taxon>Arctiinae</taxon>
        <taxon>Arctium</taxon>
    </lineage>
</organism>
<gene>
    <name evidence="1" type="ORF">L6452_09781</name>
</gene>
<reference evidence="2" key="1">
    <citation type="journal article" date="2022" name="Mol. Ecol. Resour.">
        <title>The genomes of chicory, endive, great burdock and yacon provide insights into Asteraceae palaeo-polyploidization history and plant inulin production.</title>
        <authorList>
            <person name="Fan W."/>
            <person name="Wang S."/>
            <person name="Wang H."/>
            <person name="Wang A."/>
            <person name="Jiang F."/>
            <person name="Liu H."/>
            <person name="Zhao H."/>
            <person name="Xu D."/>
            <person name="Zhang Y."/>
        </authorList>
    </citation>
    <scope>NUCLEOTIDE SEQUENCE [LARGE SCALE GENOMIC DNA]</scope>
    <source>
        <strain evidence="2">cv. Niubang</strain>
    </source>
</reference>
<dbReference type="EMBL" id="CM042049">
    <property type="protein sequence ID" value="KAI3747327.1"/>
    <property type="molecule type" value="Genomic_DNA"/>
</dbReference>
<comment type="caution">
    <text evidence="1">The sequence shown here is derived from an EMBL/GenBank/DDBJ whole genome shotgun (WGS) entry which is preliminary data.</text>
</comment>